<dbReference type="EMBL" id="SMKI01000019">
    <property type="protein sequence ID" value="TDC79281.1"/>
    <property type="molecule type" value="Genomic_DNA"/>
</dbReference>
<dbReference type="CDD" id="cd16390">
    <property type="entry name" value="ParB_N_Srx_like"/>
    <property type="match status" value="1"/>
</dbReference>
<keyword evidence="2" id="KW-1185">Reference proteome</keyword>
<dbReference type="OrthoDB" id="323572at2"/>
<gene>
    <name evidence="1" type="ORF">E1283_03115</name>
</gene>
<accession>A0A4R4TML5</accession>
<dbReference type="InterPro" id="IPR014956">
    <property type="entry name" value="ParBc_2"/>
</dbReference>
<dbReference type="InterPro" id="IPR036086">
    <property type="entry name" value="ParB/Sulfiredoxin_sf"/>
</dbReference>
<evidence type="ECO:0000313" key="1">
    <source>
        <dbReference type="EMBL" id="TDC79281.1"/>
    </source>
</evidence>
<protein>
    <submittedName>
        <fullName evidence="1">Chromosome partitioning protein ParB</fullName>
    </submittedName>
</protein>
<dbReference type="Gene3D" id="1.10.8.10">
    <property type="entry name" value="DNA helicase RuvA subunit, C-terminal domain"/>
    <property type="match status" value="1"/>
</dbReference>
<dbReference type="Gene3D" id="3.90.1530.10">
    <property type="entry name" value="Conserved hypothetical protein from pyrococcus furiosus pfu- 392566-001, ParB domain"/>
    <property type="match status" value="1"/>
</dbReference>
<organism evidence="1 2">
    <name type="scientific">Streptomyces hainanensis</name>
    <dbReference type="NCBI Taxonomy" id="402648"/>
    <lineage>
        <taxon>Bacteria</taxon>
        <taxon>Bacillati</taxon>
        <taxon>Actinomycetota</taxon>
        <taxon>Actinomycetes</taxon>
        <taxon>Kitasatosporales</taxon>
        <taxon>Streptomycetaceae</taxon>
        <taxon>Streptomyces</taxon>
    </lineage>
</organism>
<dbReference type="SUPFAM" id="SSF110849">
    <property type="entry name" value="ParB/Sulfiredoxin"/>
    <property type="match status" value="1"/>
</dbReference>
<sequence length="342" mass="38115">MPRVKNTGQTRRRGAWLATAALVGVVGVAGAGTAEARGRGPQAGDLITVSLAELRPTQPAIGYDQIYYKLGRYAAEPDKAFDDWCEANGQGEADEVTSRSRLDDARTFSCTIPLGEETEDSIAVMKTVVIGPGGKLYLTDGHHTFTSFWEAQGGGSDTRIRVRVVDNLSDLSMPAFWREMQAQNWVWLRDGDNRPITANRLSRHIGLRSLGEDPYRALVYFTRDIGYAQPDDATEFLEFYWASWVRENYDLDDYDLADFDTYLALVRQVSEDMVALDPDTVVAGGRTAAELGRLAEWNDGEPEDDGEWEKLSRPITDDKPGKLAYALEYRESVADEHHHRAA</sequence>
<proteinExistence type="predicted"/>
<name>A0A4R4TML5_9ACTN</name>
<dbReference type="Proteomes" id="UP000295345">
    <property type="component" value="Unassembled WGS sequence"/>
</dbReference>
<comment type="caution">
    <text evidence="1">The sequence shown here is derived from an EMBL/GenBank/DDBJ whole genome shotgun (WGS) entry which is preliminary data.</text>
</comment>
<dbReference type="AlphaFoldDB" id="A0A4R4TML5"/>
<evidence type="ECO:0000313" key="2">
    <source>
        <dbReference type="Proteomes" id="UP000295345"/>
    </source>
</evidence>
<dbReference type="Pfam" id="PF08857">
    <property type="entry name" value="ParBc_2"/>
    <property type="match status" value="1"/>
</dbReference>
<reference evidence="1 2" key="1">
    <citation type="submission" date="2019-03" db="EMBL/GenBank/DDBJ databases">
        <title>Draft genome sequences of novel Actinobacteria.</title>
        <authorList>
            <person name="Sahin N."/>
            <person name="Ay H."/>
            <person name="Saygin H."/>
        </authorList>
    </citation>
    <scope>NUCLEOTIDE SEQUENCE [LARGE SCALE GENOMIC DNA]</scope>
    <source>
        <strain evidence="1 2">DSM 41900</strain>
    </source>
</reference>